<sequence length="138" mass="15472">MAIINLSHRGDTSFDKLLGHLPSVQEKWNALEDILKNEGQLSVDLKEEIRKILAQNSGCLYCKSKGKPNKKFTDEKSIVCIGFVDVYVSQNGRVPQSTIQVLTKTLTDIEIVELLAFVSFTHCQQEFGAMMNLQPSNN</sequence>
<dbReference type="InterPro" id="IPR029032">
    <property type="entry name" value="AhpD-like"/>
</dbReference>
<dbReference type="EMBL" id="AE015929">
    <property type="protein sequence ID" value="AAO03866.1"/>
    <property type="molecule type" value="Genomic_DNA"/>
</dbReference>
<proteinExistence type="predicted"/>
<reference evidence="1 2" key="1">
    <citation type="journal article" date="2003" name="Mol. Microbiol.">
        <title>Genome-based analysis of virulence genes in a non-biofilm-forming Staphylococcus epidermidis strain (ATCC 12228).</title>
        <authorList>
            <person name="Zhang Y.Q."/>
            <person name="Ren S.X."/>
            <person name="Li H.L."/>
            <person name="Wang Y.X."/>
            <person name="Fu G."/>
            <person name="Yang J."/>
            <person name="Qin Z.Q."/>
            <person name="Miao Y.G."/>
            <person name="Wang W.Y."/>
            <person name="Chen R.S."/>
            <person name="Shen Y."/>
            <person name="Chen Z."/>
            <person name="Yuan Z.H."/>
            <person name="Zhao G.P."/>
            <person name="Qu D."/>
            <person name="Danchin A."/>
            <person name="Wen Y.M."/>
        </authorList>
    </citation>
    <scope>NUCLEOTIDE SEQUENCE [LARGE SCALE GENOMIC DNA]</scope>
    <source>
        <strain evidence="2">ATCC 12228 / FDA PCI 1200</strain>
    </source>
</reference>
<evidence type="ECO:0008006" key="3">
    <source>
        <dbReference type="Google" id="ProtNLM"/>
    </source>
</evidence>
<protein>
    <recommendedName>
        <fullName evidence="3">Carboxymuconolactone decarboxylase family protein</fullName>
    </recommendedName>
</protein>
<gene>
    <name evidence="1" type="ordered locus">SE_0269</name>
</gene>
<evidence type="ECO:0000313" key="2">
    <source>
        <dbReference type="Proteomes" id="UP000001411"/>
    </source>
</evidence>
<evidence type="ECO:0000313" key="1">
    <source>
        <dbReference type="EMBL" id="AAO03866.1"/>
    </source>
</evidence>
<dbReference type="PATRIC" id="fig|176280.10.peg.247"/>
<dbReference type="AlphaFoldDB" id="A0A0H2VH65"/>
<dbReference type="GeneID" id="50017663"/>
<name>A0A0H2VH65_STAES</name>
<accession>A0A0H2VH65</accession>
<dbReference type="eggNOG" id="COG2128">
    <property type="taxonomic scope" value="Bacteria"/>
</dbReference>
<dbReference type="HOGENOM" id="CLU_133093_0_0_9"/>
<dbReference type="OrthoDB" id="1257571at2"/>
<dbReference type="RefSeq" id="WP_001829440.1">
    <property type="nucleotide sequence ID" value="NC_004461.1"/>
</dbReference>
<organism evidence="1 2">
    <name type="scientific">Staphylococcus epidermidis (strain ATCC 12228 / FDA PCI 1200)</name>
    <dbReference type="NCBI Taxonomy" id="176280"/>
    <lineage>
        <taxon>Bacteria</taxon>
        <taxon>Bacillati</taxon>
        <taxon>Bacillota</taxon>
        <taxon>Bacilli</taxon>
        <taxon>Bacillales</taxon>
        <taxon>Staphylococcaceae</taxon>
        <taxon>Staphylococcus</taxon>
    </lineage>
</organism>
<dbReference type="KEGG" id="sep:SE_0269"/>
<dbReference type="Gene3D" id="1.20.1290.10">
    <property type="entry name" value="AhpD-like"/>
    <property type="match status" value="1"/>
</dbReference>
<dbReference type="Proteomes" id="UP000001411">
    <property type="component" value="Chromosome"/>
</dbReference>
<dbReference type="SUPFAM" id="SSF69118">
    <property type="entry name" value="AhpD-like"/>
    <property type="match status" value="1"/>
</dbReference>